<evidence type="ECO:0000256" key="17">
    <source>
        <dbReference type="ARBA" id="ARBA00034006"/>
    </source>
</evidence>
<keyword evidence="10" id="KW-1005">Bacterial flagellum biogenesis</keyword>
<evidence type="ECO:0000256" key="14">
    <source>
        <dbReference type="ARBA" id="ARBA00023065"/>
    </source>
</evidence>
<dbReference type="GO" id="GO:0005737">
    <property type="term" value="C:cytoplasm"/>
    <property type="evidence" value="ECO:0007669"/>
    <property type="project" value="UniProtKB-SubCell"/>
</dbReference>
<dbReference type="GO" id="GO:0030257">
    <property type="term" value="C:type III protein secretion system complex"/>
    <property type="evidence" value="ECO:0007669"/>
    <property type="project" value="InterPro"/>
</dbReference>
<dbReference type="GO" id="GO:0008564">
    <property type="term" value="F:protein-exporting ATPase activity"/>
    <property type="evidence" value="ECO:0007669"/>
    <property type="project" value="UniProtKB-EC"/>
</dbReference>
<dbReference type="InterPro" id="IPR000194">
    <property type="entry name" value="ATPase_F1/V1/A1_a/bsu_nucl-bd"/>
</dbReference>
<keyword evidence="6" id="KW-0813">Transport</keyword>
<keyword evidence="9" id="KW-0375">Hydrogen ion transport</keyword>
<dbReference type="Pfam" id="PF18269">
    <property type="entry name" value="T3SS_ATPase_C"/>
    <property type="match status" value="1"/>
</dbReference>
<evidence type="ECO:0000256" key="7">
    <source>
        <dbReference type="ARBA" id="ARBA00022490"/>
    </source>
</evidence>
<evidence type="ECO:0000256" key="5">
    <source>
        <dbReference type="ARBA" id="ARBA00020580"/>
    </source>
</evidence>
<accession>A0AAE4VKS0</accession>
<comment type="subcellular location">
    <subcellularLocation>
        <location evidence="2">Cytoplasm</location>
    </subcellularLocation>
</comment>
<dbReference type="PROSITE" id="PS00152">
    <property type="entry name" value="ATPASE_ALPHA_BETA"/>
    <property type="match status" value="1"/>
</dbReference>
<dbReference type="InterPro" id="IPR050053">
    <property type="entry name" value="ATPase_alpha/beta_chains"/>
</dbReference>
<dbReference type="Gene3D" id="3.40.50.12240">
    <property type="match status" value="1"/>
</dbReference>
<evidence type="ECO:0000256" key="16">
    <source>
        <dbReference type="ARBA" id="ARBA00023310"/>
    </source>
</evidence>
<evidence type="ECO:0000256" key="2">
    <source>
        <dbReference type="ARBA" id="ARBA00004496"/>
    </source>
</evidence>
<evidence type="ECO:0000256" key="1">
    <source>
        <dbReference type="ARBA" id="ARBA00003290"/>
    </source>
</evidence>
<dbReference type="InterPro" id="IPR022426">
    <property type="entry name" value="FliI_clade3"/>
</dbReference>
<dbReference type="Pfam" id="PF00006">
    <property type="entry name" value="ATP-synt_ab"/>
    <property type="match status" value="1"/>
</dbReference>
<name>A0AAE4VKS0_9RICK</name>
<keyword evidence="8" id="KW-0547">Nucleotide-binding</keyword>
<dbReference type="PANTHER" id="PTHR15184:SF9">
    <property type="entry name" value="SPI-1 TYPE 3 SECRETION SYSTEM ATPASE"/>
    <property type="match status" value="1"/>
</dbReference>
<keyword evidence="16" id="KW-0066">ATP synthesis</keyword>
<evidence type="ECO:0000256" key="3">
    <source>
        <dbReference type="ARBA" id="ARBA00008936"/>
    </source>
</evidence>
<evidence type="ECO:0000256" key="9">
    <source>
        <dbReference type="ARBA" id="ARBA00022781"/>
    </source>
</evidence>
<comment type="similarity">
    <text evidence="3">Belongs to the ATPase alpha/beta chains family.</text>
</comment>
<evidence type="ECO:0000259" key="18">
    <source>
        <dbReference type="SMART" id="SM00382"/>
    </source>
</evidence>
<evidence type="ECO:0000256" key="6">
    <source>
        <dbReference type="ARBA" id="ARBA00022448"/>
    </source>
</evidence>
<keyword evidence="12" id="KW-0653">Protein transport</keyword>
<gene>
    <name evidence="19" type="ORF">Lyticum_00246</name>
</gene>
<keyword evidence="19" id="KW-0969">Cilium</keyword>
<keyword evidence="11" id="KW-0067">ATP-binding</keyword>
<keyword evidence="14" id="KW-0406">Ion transport</keyword>
<keyword evidence="19" id="KW-0282">Flagellum</keyword>
<protein>
    <recommendedName>
        <fullName evidence="5">Flagellum-specific ATP synthase</fullName>
        <ecNumber evidence="4">7.1.2.2</ecNumber>
    </recommendedName>
</protein>
<dbReference type="InterPro" id="IPR003593">
    <property type="entry name" value="AAA+_ATPase"/>
</dbReference>
<dbReference type="InterPro" id="IPR020003">
    <property type="entry name" value="ATPase_a/bsu_AS"/>
</dbReference>
<proteinExistence type="inferred from homology"/>
<dbReference type="EC" id="7.1.2.2" evidence="4"/>
<dbReference type="EMBL" id="JARGYU010000001">
    <property type="protein sequence ID" value="MDZ5761084.1"/>
    <property type="molecule type" value="Genomic_DNA"/>
</dbReference>
<keyword evidence="19" id="KW-0966">Cell projection</keyword>
<dbReference type="InterPro" id="IPR004100">
    <property type="entry name" value="ATPase_F1/V1/A1_a/bsu_N"/>
</dbReference>
<evidence type="ECO:0000256" key="10">
    <source>
        <dbReference type="ARBA" id="ARBA00022795"/>
    </source>
</evidence>
<evidence type="ECO:0000313" key="19">
    <source>
        <dbReference type="EMBL" id="MDZ5761084.1"/>
    </source>
</evidence>
<dbReference type="GO" id="GO:0016887">
    <property type="term" value="F:ATP hydrolysis activity"/>
    <property type="evidence" value="ECO:0007669"/>
    <property type="project" value="InterPro"/>
</dbReference>
<evidence type="ECO:0000256" key="4">
    <source>
        <dbReference type="ARBA" id="ARBA00012473"/>
    </source>
</evidence>
<keyword evidence="15" id="KW-1006">Bacterial flagellum protein export</keyword>
<evidence type="ECO:0000256" key="11">
    <source>
        <dbReference type="ARBA" id="ARBA00022840"/>
    </source>
</evidence>
<dbReference type="FunFam" id="3.40.50.12240:FF:000002">
    <property type="entry name" value="Flagellum-specific ATP synthase FliI"/>
    <property type="match status" value="1"/>
</dbReference>
<dbReference type="RefSeq" id="WP_322498513.1">
    <property type="nucleotide sequence ID" value="NZ_JARGYU010000001.1"/>
</dbReference>
<dbReference type="SUPFAM" id="SSF52540">
    <property type="entry name" value="P-loop containing nucleoside triphosphate hydrolases"/>
    <property type="match status" value="1"/>
</dbReference>
<dbReference type="AlphaFoldDB" id="A0AAE4VKS0"/>
<evidence type="ECO:0000256" key="8">
    <source>
        <dbReference type="ARBA" id="ARBA00022741"/>
    </source>
</evidence>
<comment type="function">
    <text evidence="1">Probable catalytic subunit of a protein translocase for flagellum-specific export, or a proton translocase involved in local circuits at the flagellum.</text>
</comment>
<dbReference type="NCBIfam" id="TIGR03498">
    <property type="entry name" value="FliI_clade3"/>
    <property type="match status" value="1"/>
</dbReference>
<sequence length="449" mass="49475">MSKNITYNKIDKIINQVNLIKPVLYFGYVKSVKGLLIEVVGLEKKATIGSCCQIKNRDNKIIDAEVIGINNETTLLIPLQNTIGIAAGCEVMLIGESHIIYPDISWLGRVINALGHPIDGKGPLLAGTQPYSIHNTPPPAHTRMRVGSKVDMGIRTINTFLSCCIGQRMGIFAGSGVGKSMMLAMIAKFAKVDVKIIGLIGERGREVQEFIEDYLGPTGLARSIVIVATSDESAILRRQAAYTSLALAEYFRDQDMHVLCMLDSLTRFAMAQRDIGLASGEPPTTRGYTPSVFNELPKLLERAGPGVNGYITGLFSVLVEGGDMDEPIADAVRGILDGHIILKRKIASRGIYPAIDILESISRMIPRCNTPKENKLIEIAKNYLSIYTDMEDMIRIGAYKKGSDKDVDTSIKYYESLSKFMTQAPDDYNSLQESYNLLAKSIEYDEFFV</sequence>
<evidence type="ECO:0000256" key="13">
    <source>
        <dbReference type="ARBA" id="ARBA00022967"/>
    </source>
</evidence>
<evidence type="ECO:0000313" key="20">
    <source>
        <dbReference type="Proteomes" id="UP001289135"/>
    </source>
</evidence>
<dbReference type="GO" id="GO:0030254">
    <property type="term" value="P:protein secretion by the type III secretion system"/>
    <property type="evidence" value="ECO:0007669"/>
    <property type="project" value="InterPro"/>
</dbReference>
<dbReference type="Pfam" id="PF02874">
    <property type="entry name" value="ATP-synt_ab_N"/>
    <property type="match status" value="1"/>
</dbReference>
<dbReference type="NCBIfam" id="TIGR01026">
    <property type="entry name" value="fliI_yscN"/>
    <property type="match status" value="1"/>
</dbReference>
<keyword evidence="20" id="KW-1185">Reference proteome</keyword>
<organism evidence="19 20">
    <name type="scientific">Lyticum sinuosum</name>
    <dbReference type="NCBI Taxonomy" id="1332059"/>
    <lineage>
        <taxon>Bacteria</taxon>
        <taxon>Pseudomonadati</taxon>
        <taxon>Pseudomonadota</taxon>
        <taxon>Alphaproteobacteria</taxon>
        <taxon>Rickettsiales</taxon>
        <taxon>Lyticum</taxon>
    </lineage>
</organism>
<dbReference type="GO" id="GO:0046933">
    <property type="term" value="F:proton-transporting ATP synthase activity, rotational mechanism"/>
    <property type="evidence" value="ECO:0007669"/>
    <property type="project" value="TreeGrafter"/>
</dbReference>
<dbReference type="SMART" id="SM00382">
    <property type="entry name" value="AAA"/>
    <property type="match status" value="1"/>
</dbReference>
<dbReference type="PANTHER" id="PTHR15184">
    <property type="entry name" value="ATP SYNTHASE"/>
    <property type="match status" value="1"/>
</dbReference>
<keyword evidence="7" id="KW-0963">Cytoplasm</keyword>
<dbReference type="GO" id="GO:0044781">
    <property type="term" value="P:bacterial-type flagellum organization"/>
    <property type="evidence" value="ECO:0007669"/>
    <property type="project" value="UniProtKB-KW"/>
</dbReference>
<dbReference type="InterPro" id="IPR040627">
    <property type="entry name" value="T3SS_ATPase_C"/>
</dbReference>
<reference evidence="19" key="1">
    <citation type="submission" date="2023-02" db="EMBL/GenBank/DDBJ databases">
        <title>Host association and intracellularity evolved multiple times independently in the Rickettsiales.</title>
        <authorList>
            <person name="Castelli M."/>
            <person name="Nardi T."/>
            <person name="Gammuto L."/>
            <person name="Bellinzona G."/>
            <person name="Sabaneyeva E."/>
            <person name="Potekhin A."/>
            <person name="Serra V."/>
            <person name="Petroni G."/>
            <person name="Sassera D."/>
        </authorList>
    </citation>
    <scope>NUCLEOTIDE SEQUENCE</scope>
    <source>
        <strain evidence="19">USBL-36I1</strain>
    </source>
</reference>
<evidence type="ECO:0000256" key="15">
    <source>
        <dbReference type="ARBA" id="ARBA00023225"/>
    </source>
</evidence>
<comment type="catalytic activity">
    <reaction evidence="17">
        <text>ATP + H2O + cellular proteinSide 1 = ADP + phosphate + cellular proteinSide 2.</text>
        <dbReference type="EC" id="7.4.2.8"/>
    </reaction>
</comment>
<dbReference type="Proteomes" id="UP001289135">
    <property type="component" value="Unassembled WGS sequence"/>
</dbReference>
<keyword evidence="13" id="KW-1278">Translocase</keyword>
<feature type="domain" description="AAA+ ATPase" evidence="18">
    <location>
        <begin position="165"/>
        <end position="347"/>
    </location>
</feature>
<dbReference type="CDD" id="cd18117">
    <property type="entry name" value="ATP-synt_flagellum-secretory_path_III_N"/>
    <property type="match status" value="1"/>
</dbReference>
<dbReference type="GO" id="GO:0009288">
    <property type="term" value="C:bacterial-type flagellum"/>
    <property type="evidence" value="ECO:0007669"/>
    <property type="project" value="InterPro"/>
</dbReference>
<evidence type="ECO:0000256" key="12">
    <source>
        <dbReference type="ARBA" id="ARBA00022927"/>
    </source>
</evidence>
<comment type="caution">
    <text evidence="19">The sequence shown here is derived from an EMBL/GenBank/DDBJ whole genome shotgun (WGS) entry which is preliminary data.</text>
</comment>
<dbReference type="InterPro" id="IPR027417">
    <property type="entry name" value="P-loop_NTPase"/>
</dbReference>
<dbReference type="InterPro" id="IPR005714">
    <property type="entry name" value="ATPase_T3SS_FliI/YscN"/>
</dbReference>
<dbReference type="GO" id="GO:0005524">
    <property type="term" value="F:ATP binding"/>
    <property type="evidence" value="ECO:0007669"/>
    <property type="project" value="UniProtKB-KW"/>
</dbReference>
<dbReference type="CDD" id="cd01136">
    <property type="entry name" value="ATPase_flagellum-secretory_path_III"/>
    <property type="match status" value="1"/>
</dbReference>